<protein>
    <submittedName>
        <fullName evidence="1">Uncharacterized protein</fullName>
    </submittedName>
</protein>
<organism evidence="1 2">
    <name type="scientific">Lecanicillium saksenae</name>
    <dbReference type="NCBI Taxonomy" id="468837"/>
    <lineage>
        <taxon>Eukaryota</taxon>
        <taxon>Fungi</taxon>
        <taxon>Dikarya</taxon>
        <taxon>Ascomycota</taxon>
        <taxon>Pezizomycotina</taxon>
        <taxon>Sordariomycetes</taxon>
        <taxon>Hypocreomycetidae</taxon>
        <taxon>Hypocreales</taxon>
        <taxon>Cordycipitaceae</taxon>
        <taxon>Lecanicillium</taxon>
    </lineage>
</organism>
<comment type="caution">
    <text evidence="1">The sequence shown here is derived from an EMBL/GenBank/DDBJ whole genome shotgun (WGS) entry which is preliminary data.</text>
</comment>
<dbReference type="EMBL" id="JANAKD010000503">
    <property type="protein sequence ID" value="KAJ3493288.1"/>
    <property type="molecule type" value="Genomic_DNA"/>
</dbReference>
<evidence type="ECO:0000313" key="2">
    <source>
        <dbReference type="Proteomes" id="UP001148737"/>
    </source>
</evidence>
<proteinExistence type="predicted"/>
<reference evidence="1" key="1">
    <citation type="submission" date="2022-07" db="EMBL/GenBank/DDBJ databases">
        <title>Genome Sequence of Lecanicillium saksenae.</title>
        <authorList>
            <person name="Buettner E."/>
        </authorList>
    </citation>
    <scope>NUCLEOTIDE SEQUENCE</scope>
    <source>
        <strain evidence="1">VT-O1</strain>
    </source>
</reference>
<keyword evidence="2" id="KW-1185">Reference proteome</keyword>
<evidence type="ECO:0000313" key="1">
    <source>
        <dbReference type="EMBL" id="KAJ3493288.1"/>
    </source>
</evidence>
<sequence length="314" mass="33832">MESQSSNPSYAQWHSPQSSRSAAACAFHSTQNTADRPSEPEPEHVVHMPGFSSDLFLSHYGTTPLAAETPFHGSMITGAGYDTAEPSAPDLHPSELDNIAPIIWGLLPQHPAFSKLPLNESQDAGTATAQGLSEAAGGVLNLVDRDSGACFPRLDLSTRQSLPGETASQELETTWYPEQADSDQQGGDGIWDFLRPSFATTSVAGESSLALRDDSSQASNVLLGQRHGFKATALICNHPSCTSKVVFKRPCDLQFRTVTAATVMVGNPECSRFRKTEKDMRRQTNKPSLAFIAIDYSLDETTREIIVGGSTMSI</sequence>
<dbReference type="Proteomes" id="UP001148737">
    <property type="component" value="Unassembled WGS sequence"/>
</dbReference>
<gene>
    <name evidence="1" type="ORF">NLG97_g4827</name>
</gene>
<accession>A0ACC1QXD5</accession>
<name>A0ACC1QXD5_9HYPO</name>